<keyword evidence="2" id="KW-1185">Reference proteome</keyword>
<reference evidence="2" key="2">
    <citation type="journal article" date="2013" name="Stand. Genomic Sci.">
        <title>Complete genome sequence of Desulfocapsa sulfexigens, a marine deltaproteobacterium specialized in disproportionating inorganic sulfur compounds.</title>
        <authorList>
            <person name="Finster K.W."/>
            <person name="Kjeldsen K.U."/>
            <person name="Kube M."/>
            <person name="Reinhardt R."/>
            <person name="Mussmann M."/>
            <person name="Amann R."/>
            <person name="Schreiber L."/>
        </authorList>
    </citation>
    <scope>NUCLEOTIDE SEQUENCE [LARGE SCALE GENOMIC DNA]</scope>
    <source>
        <strain evidence="2">DSM 10523 / SB164P1</strain>
    </source>
</reference>
<dbReference type="STRING" id="1322246.BN4_11338"/>
<reference evidence="1 2" key="1">
    <citation type="journal article" date="2013" name="PLoS ONE">
        <title>The first genomic and proteomic characterization of a deep-sea sulfate reducer: insights into the piezophilic lifestyle of Desulfovibrio piezophilus.</title>
        <authorList>
            <person name="Pradel N."/>
            <person name="Ji B."/>
            <person name="Gimenez G."/>
            <person name="Talla E."/>
            <person name="Lenoble P."/>
            <person name="Garel M."/>
            <person name="Tamburini C."/>
            <person name="Fourquet P."/>
            <person name="Lebrun R."/>
            <person name="Bertin P."/>
            <person name="Denis Y."/>
            <person name="Pophillat M."/>
            <person name="Barbe V."/>
            <person name="Ollivier B."/>
            <person name="Dolla A."/>
        </authorList>
    </citation>
    <scope>NUCLEOTIDE SEQUENCE [LARGE SCALE GENOMIC DNA]</scope>
    <source>
        <strain evidence="2">DSM 10523 / SB164P1</strain>
    </source>
</reference>
<dbReference type="BioCyc" id="DPIE1322246:BN4_RS06715-MONOMER"/>
<organism evidence="1 2">
    <name type="scientific">Pseudodesulfovibrio piezophilus (strain DSM 21447 / JCM 15486 / C1TLV30)</name>
    <name type="common">Desulfovibrio piezophilus</name>
    <dbReference type="NCBI Taxonomy" id="1322246"/>
    <lineage>
        <taxon>Bacteria</taxon>
        <taxon>Pseudomonadati</taxon>
        <taxon>Thermodesulfobacteriota</taxon>
        <taxon>Desulfovibrionia</taxon>
        <taxon>Desulfovibrionales</taxon>
        <taxon>Desulfovibrionaceae</taxon>
    </lineage>
</organism>
<name>M1WLW6_PSEP2</name>
<dbReference type="EMBL" id="FO203427">
    <property type="protein sequence ID" value="CCH48575.1"/>
    <property type="molecule type" value="Genomic_DNA"/>
</dbReference>
<gene>
    <name evidence="1" type="ordered locus">BN4_11338</name>
</gene>
<sequence>MSEEGQGWMEWTKDRLQFKMEAGLRSGEWDESKPEELKEKAYDSHSEAYLEAGLADLPQEDIDKVLTAVDRGDLVFSWDAIQEAGETAWDMPLEKKVGSIPALVNWLKDGPSITD</sequence>
<accession>M1WLW6</accession>
<protein>
    <submittedName>
        <fullName evidence="1">Uncharacterized protein</fullName>
    </submittedName>
</protein>
<dbReference type="AlphaFoldDB" id="M1WLW6"/>
<dbReference type="KEGG" id="dpi:BN4_11338"/>
<proteinExistence type="predicted"/>
<dbReference type="PATRIC" id="fig|879567.3.peg.1392"/>
<dbReference type="Proteomes" id="UP000011724">
    <property type="component" value="Chromosome"/>
</dbReference>
<dbReference type="HOGENOM" id="CLU_2105054_0_0_7"/>
<dbReference type="eggNOG" id="COG3209">
    <property type="taxonomic scope" value="Bacteria"/>
</dbReference>
<evidence type="ECO:0000313" key="1">
    <source>
        <dbReference type="EMBL" id="CCH48575.1"/>
    </source>
</evidence>
<evidence type="ECO:0000313" key="2">
    <source>
        <dbReference type="Proteomes" id="UP000011724"/>
    </source>
</evidence>